<keyword evidence="1 7" id="KW-0645">Protease</keyword>
<name>A0A3B0QPG6_9ZZZZ</name>
<dbReference type="PANTHER" id="PTHR34858">
    <property type="entry name" value="CYSO-CYSTEINE PEPTIDASE"/>
    <property type="match status" value="1"/>
</dbReference>
<protein>
    <submittedName>
        <fullName evidence="7">Predicted metal-dependent protease of the PAD1/JAB1 superfamily</fullName>
    </submittedName>
</protein>
<dbReference type="GO" id="GO:0008235">
    <property type="term" value="F:metalloexopeptidase activity"/>
    <property type="evidence" value="ECO:0007669"/>
    <property type="project" value="TreeGrafter"/>
</dbReference>
<dbReference type="CDD" id="cd08070">
    <property type="entry name" value="MPN_like"/>
    <property type="match status" value="1"/>
</dbReference>
<dbReference type="GO" id="GO:0006508">
    <property type="term" value="P:proteolysis"/>
    <property type="evidence" value="ECO:0007669"/>
    <property type="project" value="UniProtKB-KW"/>
</dbReference>
<evidence type="ECO:0000256" key="3">
    <source>
        <dbReference type="ARBA" id="ARBA00022801"/>
    </source>
</evidence>
<evidence type="ECO:0000256" key="4">
    <source>
        <dbReference type="ARBA" id="ARBA00022833"/>
    </source>
</evidence>
<keyword evidence="5" id="KW-0482">Metalloprotease</keyword>
<dbReference type="InterPro" id="IPR000555">
    <property type="entry name" value="JAMM/MPN+_dom"/>
</dbReference>
<dbReference type="GO" id="GO:0008270">
    <property type="term" value="F:zinc ion binding"/>
    <property type="evidence" value="ECO:0007669"/>
    <property type="project" value="TreeGrafter"/>
</dbReference>
<feature type="domain" description="MPN" evidence="6">
    <location>
        <begin position="14"/>
        <end position="153"/>
    </location>
</feature>
<evidence type="ECO:0000256" key="2">
    <source>
        <dbReference type="ARBA" id="ARBA00022723"/>
    </source>
</evidence>
<proteinExistence type="predicted"/>
<dbReference type="AlphaFoldDB" id="A0A3B0QPG6"/>
<evidence type="ECO:0000256" key="5">
    <source>
        <dbReference type="ARBA" id="ARBA00023049"/>
    </source>
</evidence>
<dbReference type="InterPro" id="IPR028090">
    <property type="entry name" value="JAB_dom_prok"/>
</dbReference>
<keyword evidence="2" id="KW-0479">Metal-binding</keyword>
<dbReference type="InterPro" id="IPR051929">
    <property type="entry name" value="VirAsm_ModProt"/>
</dbReference>
<evidence type="ECO:0000256" key="1">
    <source>
        <dbReference type="ARBA" id="ARBA00022670"/>
    </source>
</evidence>
<gene>
    <name evidence="7" type="ORF">MNBD_DELTA01-2036</name>
</gene>
<keyword evidence="4" id="KW-0862">Zinc</keyword>
<sequence>MSGSMEGPIFLIMIKVSSILYNKIVEHSKAAYPHECCGVLAGVFGSGEVKAVTEVHALTNLNTERANDRYEVDPAELLRIEKDVASRKLDVLGFYHSHPDHPSRPSQFDRDRGWPDYSYVIVAVEGGKKTWAQCWTFTDMDAPFGEEELKIGE</sequence>
<dbReference type="SUPFAM" id="SSF102712">
    <property type="entry name" value="JAB1/MPN domain"/>
    <property type="match status" value="1"/>
</dbReference>
<dbReference type="PROSITE" id="PS50249">
    <property type="entry name" value="MPN"/>
    <property type="match status" value="1"/>
</dbReference>
<dbReference type="EMBL" id="UOEA01000041">
    <property type="protein sequence ID" value="VAV83440.1"/>
    <property type="molecule type" value="Genomic_DNA"/>
</dbReference>
<keyword evidence="3" id="KW-0378">Hydrolase</keyword>
<dbReference type="InterPro" id="IPR037518">
    <property type="entry name" value="MPN"/>
</dbReference>
<reference evidence="7" key="1">
    <citation type="submission" date="2018-06" db="EMBL/GenBank/DDBJ databases">
        <authorList>
            <person name="Zhirakovskaya E."/>
        </authorList>
    </citation>
    <scope>NUCLEOTIDE SEQUENCE</scope>
</reference>
<organism evidence="7">
    <name type="scientific">hydrothermal vent metagenome</name>
    <dbReference type="NCBI Taxonomy" id="652676"/>
    <lineage>
        <taxon>unclassified sequences</taxon>
        <taxon>metagenomes</taxon>
        <taxon>ecological metagenomes</taxon>
    </lineage>
</organism>
<accession>A0A3B0QPG6</accession>
<dbReference type="PANTHER" id="PTHR34858:SF1">
    <property type="entry name" value="CYSO-CYSTEINE PEPTIDASE"/>
    <property type="match status" value="1"/>
</dbReference>
<dbReference type="SMART" id="SM00232">
    <property type="entry name" value="JAB_MPN"/>
    <property type="match status" value="1"/>
</dbReference>
<evidence type="ECO:0000259" key="6">
    <source>
        <dbReference type="PROSITE" id="PS50249"/>
    </source>
</evidence>
<dbReference type="Pfam" id="PF14464">
    <property type="entry name" value="Prok-JAB"/>
    <property type="match status" value="1"/>
</dbReference>
<evidence type="ECO:0000313" key="7">
    <source>
        <dbReference type="EMBL" id="VAV83440.1"/>
    </source>
</evidence>
<dbReference type="Gene3D" id="3.40.140.10">
    <property type="entry name" value="Cytidine Deaminase, domain 2"/>
    <property type="match status" value="1"/>
</dbReference>
<dbReference type="FunFam" id="3.40.140.10:FF:000085">
    <property type="entry name" value="Mov34/MPN/PAD-1 family protein"/>
    <property type="match status" value="1"/>
</dbReference>